<dbReference type="AlphaFoldDB" id="A0A9D7SVU5"/>
<name>A0A9D7SVU5_9BACT</name>
<evidence type="ECO:0000256" key="1">
    <source>
        <dbReference type="SAM" id="Phobius"/>
    </source>
</evidence>
<keyword evidence="1" id="KW-0472">Membrane</keyword>
<keyword evidence="1" id="KW-0812">Transmembrane</keyword>
<protein>
    <submittedName>
        <fullName evidence="2">DUF2752 domain-containing protein</fullName>
    </submittedName>
</protein>
<evidence type="ECO:0000313" key="2">
    <source>
        <dbReference type="EMBL" id="MBK9983069.1"/>
    </source>
</evidence>
<feature type="transmembrane region" description="Helical" evidence="1">
    <location>
        <begin position="74"/>
        <end position="95"/>
    </location>
</feature>
<organism evidence="2 3">
    <name type="scientific">Candidatus Opimibacter skivensis</name>
    <dbReference type="NCBI Taxonomy" id="2982028"/>
    <lineage>
        <taxon>Bacteria</taxon>
        <taxon>Pseudomonadati</taxon>
        <taxon>Bacteroidota</taxon>
        <taxon>Saprospiria</taxon>
        <taxon>Saprospirales</taxon>
        <taxon>Saprospiraceae</taxon>
        <taxon>Candidatus Opimibacter</taxon>
    </lineage>
</organism>
<proteinExistence type="predicted"/>
<dbReference type="EMBL" id="JADKGY010000008">
    <property type="protein sequence ID" value="MBK9983069.1"/>
    <property type="molecule type" value="Genomic_DNA"/>
</dbReference>
<feature type="transmembrane region" description="Helical" evidence="1">
    <location>
        <begin position="115"/>
        <end position="133"/>
    </location>
</feature>
<gene>
    <name evidence="2" type="ORF">IPP15_11710</name>
</gene>
<evidence type="ECO:0000313" key="3">
    <source>
        <dbReference type="Proteomes" id="UP000808337"/>
    </source>
</evidence>
<reference evidence="2 3" key="1">
    <citation type="submission" date="2020-10" db="EMBL/GenBank/DDBJ databases">
        <title>Connecting structure to function with the recovery of over 1000 high-quality activated sludge metagenome-assembled genomes encoding full-length rRNA genes using long-read sequencing.</title>
        <authorList>
            <person name="Singleton C.M."/>
            <person name="Petriglieri F."/>
            <person name="Kristensen J.M."/>
            <person name="Kirkegaard R.H."/>
            <person name="Michaelsen T.Y."/>
            <person name="Andersen M.H."/>
            <person name="Karst S.M."/>
            <person name="Dueholm M.S."/>
            <person name="Nielsen P.H."/>
            <person name="Albertsen M."/>
        </authorList>
    </citation>
    <scope>NUCLEOTIDE SEQUENCE [LARGE SCALE GENOMIC DNA]</scope>
    <source>
        <strain evidence="2">Ribe_18-Q3-R11-54_MAXAC.273</strain>
    </source>
</reference>
<dbReference type="Pfam" id="PF10825">
    <property type="entry name" value="DUF2752"/>
    <property type="match status" value="1"/>
</dbReference>
<dbReference type="Proteomes" id="UP000808337">
    <property type="component" value="Unassembled WGS sequence"/>
</dbReference>
<sequence length="136" mass="15339">MTRSQLYRIMALACLAGYAWLAILLSNSGHSGHDMDVCLIRKVTDTPCPSCGSSRAVLAIIHGDFLAALKFNPFGYLISGILLISPVWILFDMIFAKNSFLIFYKQVENHIRNKWIAIPMIVLVIANWIWNILKDV</sequence>
<dbReference type="InterPro" id="IPR021215">
    <property type="entry name" value="DUF2752"/>
</dbReference>
<comment type="caution">
    <text evidence="2">The sequence shown here is derived from an EMBL/GenBank/DDBJ whole genome shotgun (WGS) entry which is preliminary data.</text>
</comment>
<keyword evidence="1" id="KW-1133">Transmembrane helix</keyword>
<feature type="transmembrane region" description="Helical" evidence="1">
    <location>
        <begin position="7"/>
        <end position="25"/>
    </location>
</feature>
<accession>A0A9D7SVU5</accession>